<dbReference type="Pfam" id="PF00330">
    <property type="entry name" value="Aconitase"/>
    <property type="match status" value="1"/>
</dbReference>
<sequence>MPDLRPAPKPDLPSPTLPATLLDRIWDPHVVADLGDGWTLLHCDRVLLHDLSGARALREVGEGGYSLARPDLVFATPDHAVSSAPGRTAETFPEGGRLLAGLRARARETGIRLFDLGQDGNGIVHVMAPELGLVLPGTTLVCGDSHTCTNGGVGALAFGIGASELKHVLATQTLPQKKPRSMRIRFEGAAPPGVTPKDMILAAIGRFGAGAGTGHAVEYAGSAVRALSVEGRLTLCNLSIEMGARMGMVAPDETTFAWLAGRDFAPKGAAWDAAVTAWRDLRTDDGASFDRDLLIDMRDIAPQITWGTSPEQVLAVTGRVPELAAAADAEQRAAWEAALAYMGLTPGAPIAGTRVDWVFIGSCTNSRIEDLRAAAAVLRGRKVAPHVTAWVVPGSERVKHAAEAEGLHTAFREAGFEWREPGCALCVAANGEAVPPGARCVSTSNRNFVGRQGTGARTHLASPAMAAAAAVAGAIADVRHFAA</sequence>
<evidence type="ECO:0000313" key="19">
    <source>
        <dbReference type="Proteomes" id="UP001138709"/>
    </source>
</evidence>
<evidence type="ECO:0000256" key="13">
    <source>
        <dbReference type="ARBA" id="ARBA00023004"/>
    </source>
</evidence>
<dbReference type="NCBIfam" id="NF004016">
    <property type="entry name" value="PRK05478.1"/>
    <property type="match status" value="1"/>
</dbReference>
<reference evidence="18" key="2">
    <citation type="journal article" date="2021" name="Syst. Appl. Microbiol.">
        <title>Roseomonas hellenica sp. nov., isolated from roots of wild-growing Alkanna tinctoria.</title>
        <authorList>
            <person name="Rat A."/>
            <person name="Naranjo H.D."/>
            <person name="Lebbe L."/>
            <person name="Cnockaert M."/>
            <person name="Krigas N."/>
            <person name="Grigoriadou K."/>
            <person name="Maloupa E."/>
            <person name="Willems A."/>
        </authorList>
    </citation>
    <scope>NUCLEOTIDE SEQUENCE</scope>
    <source>
        <strain evidence="18">LMG 31228</strain>
    </source>
</reference>
<dbReference type="EMBL" id="JAAEDL010000007">
    <property type="protein sequence ID" value="MBR0680613.1"/>
    <property type="molecule type" value="Genomic_DNA"/>
</dbReference>
<dbReference type="RefSeq" id="WP_211846146.1">
    <property type="nucleotide sequence ID" value="NZ_JAAEDL010000007.1"/>
</dbReference>
<dbReference type="InterPro" id="IPR036008">
    <property type="entry name" value="Aconitase_4Fe-4S_dom"/>
</dbReference>
<dbReference type="InterPro" id="IPR001030">
    <property type="entry name" value="Acoase/IPM_deHydtase_lsu_aba"/>
</dbReference>
<keyword evidence="13" id="KW-0408">Iron</keyword>
<gene>
    <name evidence="18" type="primary">leuC</name>
    <name evidence="18" type="ORF">GXW74_08950</name>
</gene>
<reference evidence="18" key="1">
    <citation type="submission" date="2020-01" db="EMBL/GenBank/DDBJ databases">
        <authorList>
            <person name="Rat A."/>
        </authorList>
    </citation>
    <scope>NUCLEOTIDE SEQUENCE</scope>
    <source>
        <strain evidence="18">LMG 31228</strain>
    </source>
</reference>
<dbReference type="FunFam" id="3.30.499.10:FF:000007">
    <property type="entry name" value="3-isopropylmalate dehydratase large subunit"/>
    <property type="match status" value="1"/>
</dbReference>
<proteinExistence type="inferred from homology"/>
<evidence type="ECO:0000313" key="18">
    <source>
        <dbReference type="EMBL" id="MBR0680613.1"/>
    </source>
</evidence>
<organism evidence="18 19">
    <name type="scientific">Neoroseomonas eburnea</name>
    <dbReference type="NCBI Taxonomy" id="1346889"/>
    <lineage>
        <taxon>Bacteria</taxon>
        <taxon>Pseudomonadati</taxon>
        <taxon>Pseudomonadota</taxon>
        <taxon>Alphaproteobacteria</taxon>
        <taxon>Acetobacterales</taxon>
        <taxon>Acetobacteraceae</taxon>
        <taxon>Neoroseomonas</taxon>
    </lineage>
</organism>
<dbReference type="NCBIfam" id="TIGR00170">
    <property type="entry name" value="leuC"/>
    <property type="match status" value="1"/>
</dbReference>
<dbReference type="Proteomes" id="UP001138709">
    <property type="component" value="Unassembled WGS sequence"/>
</dbReference>
<dbReference type="PANTHER" id="PTHR43822">
    <property type="entry name" value="HOMOACONITASE, MITOCHONDRIAL-RELATED"/>
    <property type="match status" value="1"/>
</dbReference>
<evidence type="ECO:0000256" key="11">
    <source>
        <dbReference type="ARBA" id="ARBA00022605"/>
    </source>
</evidence>
<dbReference type="Gene3D" id="3.30.499.10">
    <property type="entry name" value="Aconitase, domain 3"/>
    <property type="match status" value="2"/>
</dbReference>
<feature type="domain" description="Aconitase/3-isopropylmalate dehydratase large subunit alpha/beta/alpha" evidence="17">
    <location>
        <begin position="23"/>
        <end position="473"/>
    </location>
</feature>
<keyword evidence="16" id="KW-0100">Branched-chain amino acid biosynthesis</keyword>
<evidence type="ECO:0000256" key="4">
    <source>
        <dbReference type="ARBA" id="ARBA00004729"/>
    </source>
</evidence>
<keyword evidence="9" id="KW-0432">Leucine biosynthesis</keyword>
<dbReference type="EC" id="4.2.1.33" evidence="7"/>
<comment type="cofactor">
    <cofactor evidence="2">
        <name>[4Fe-4S] cluster</name>
        <dbReference type="ChEBI" id="CHEBI:49883"/>
    </cofactor>
</comment>
<keyword evidence="15 18" id="KW-0456">Lyase</keyword>
<evidence type="ECO:0000256" key="14">
    <source>
        <dbReference type="ARBA" id="ARBA00023014"/>
    </source>
</evidence>
<dbReference type="PRINTS" id="PR00415">
    <property type="entry name" value="ACONITASE"/>
</dbReference>
<keyword evidence="19" id="KW-1185">Reference proteome</keyword>
<comment type="subunit">
    <text evidence="6">Heterodimer of LeuC and LeuD.</text>
</comment>
<comment type="catalytic activity">
    <reaction evidence="1">
        <text>(2R,3S)-3-isopropylmalate = (2S)-2-isopropylmalate</text>
        <dbReference type="Rhea" id="RHEA:32287"/>
        <dbReference type="ChEBI" id="CHEBI:1178"/>
        <dbReference type="ChEBI" id="CHEBI:35121"/>
        <dbReference type="EC" id="4.2.1.33"/>
    </reaction>
</comment>
<evidence type="ECO:0000256" key="16">
    <source>
        <dbReference type="ARBA" id="ARBA00023304"/>
    </source>
</evidence>
<dbReference type="GO" id="GO:0003861">
    <property type="term" value="F:3-isopropylmalate dehydratase activity"/>
    <property type="evidence" value="ECO:0007669"/>
    <property type="project" value="UniProtKB-EC"/>
</dbReference>
<name>A0A9X9XA77_9PROT</name>
<keyword evidence="10" id="KW-0004">4Fe-4S</keyword>
<comment type="caution">
    <text evidence="18">The sequence shown here is derived from an EMBL/GenBank/DDBJ whole genome shotgun (WGS) entry which is preliminary data.</text>
</comment>
<evidence type="ECO:0000256" key="10">
    <source>
        <dbReference type="ARBA" id="ARBA00022485"/>
    </source>
</evidence>
<dbReference type="GO" id="GO:0051539">
    <property type="term" value="F:4 iron, 4 sulfur cluster binding"/>
    <property type="evidence" value="ECO:0007669"/>
    <property type="project" value="UniProtKB-KW"/>
</dbReference>
<comment type="pathway">
    <text evidence="4">Amino-acid biosynthesis; L-leucine biosynthesis; L-leucine from 3-methyl-2-oxobutanoate: step 2/4.</text>
</comment>
<accession>A0A9X9XA77</accession>
<evidence type="ECO:0000256" key="7">
    <source>
        <dbReference type="ARBA" id="ARBA00011998"/>
    </source>
</evidence>
<keyword evidence="12" id="KW-0479">Metal-binding</keyword>
<dbReference type="AlphaFoldDB" id="A0A9X9XA77"/>
<evidence type="ECO:0000256" key="8">
    <source>
        <dbReference type="ARBA" id="ARBA00014371"/>
    </source>
</evidence>
<dbReference type="InterPro" id="IPR004430">
    <property type="entry name" value="3-IsopropMal_deHydase_lsu"/>
</dbReference>
<protein>
    <recommendedName>
        <fullName evidence="8">3-isopropylmalate dehydratase</fullName>
        <ecNumber evidence="7">4.2.1.33</ecNumber>
    </recommendedName>
</protein>
<dbReference type="SUPFAM" id="SSF53732">
    <property type="entry name" value="Aconitase iron-sulfur domain"/>
    <property type="match status" value="1"/>
</dbReference>
<evidence type="ECO:0000259" key="17">
    <source>
        <dbReference type="Pfam" id="PF00330"/>
    </source>
</evidence>
<dbReference type="InterPro" id="IPR050067">
    <property type="entry name" value="IPM_dehydratase_rel_enz"/>
</dbReference>
<dbReference type="InterPro" id="IPR018136">
    <property type="entry name" value="Aconitase_4Fe-4S_BS"/>
</dbReference>
<evidence type="ECO:0000256" key="15">
    <source>
        <dbReference type="ARBA" id="ARBA00023239"/>
    </source>
</evidence>
<evidence type="ECO:0000256" key="12">
    <source>
        <dbReference type="ARBA" id="ARBA00022723"/>
    </source>
</evidence>
<dbReference type="GO" id="GO:0046872">
    <property type="term" value="F:metal ion binding"/>
    <property type="evidence" value="ECO:0007669"/>
    <property type="project" value="UniProtKB-KW"/>
</dbReference>
<comment type="similarity">
    <text evidence="5">Belongs to the aconitase/IPM isomerase family.</text>
</comment>
<keyword evidence="14" id="KW-0411">Iron-sulfur</keyword>
<evidence type="ECO:0000256" key="2">
    <source>
        <dbReference type="ARBA" id="ARBA00001966"/>
    </source>
</evidence>
<evidence type="ECO:0000256" key="6">
    <source>
        <dbReference type="ARBA" id="ARBA00011271"/>
    </source>
</evidence>
<dbReference type="PANTHER" id="PTHR43822:SF9">
    <property type="entry name" value="3-ISOPROPYLMALATE DEHYDRATASE"/>
    <property type="match status" value="1"/>
</dbReference>
<dbReference type="InterPro" id="IPR015931">
    <property type="entry name" value="Acnase/IPM_dHydase_lsu_aba_1/3"/>
</dbReference>
<comment type="function">
    <text evidence="3">Catalyzes the isomerization between 2-isopropylmalate and 3-isopropylmalate, via the formation of 2-isopropylmaleate.</text>
</comment>
<dbReference type="PROSITE" id="PS00450">
    <property type="entry name" value="ACONITASE_1"/>
    <property type="match status" value="1"/>
</dbReference>
<evidence type="ECO:0000256" key="3">
    <source>
        <dbReference type="ARBA" id="ARBA00002695"/>
    </source>
</evidence>
<dbReference type="GO" id="GO:0009098">
    <property type="term" value="P:L-leucine biosynthetic process"/>
    <property type="evidence" value="ECO:0007669"/>
    <property type="project" value="UniProtKB-KW"/>
</dbReference>
<keyword evidence="11" id="KW-0028">Amino-acid biosynthesis</keyword>
<evidence type="ECO:0000256" key="5">
    <source>
        <dbReference type="ARBA" id="ARBA00007185"/>
    </source>
</evidence>
<evidence type="ECO:0000256" key="1">
    <source>
        <dbReference type="ARBA" id="ARBA00000491"/>
    </source>
</evidence>
<dbReference type="NCBIfam" id="NF009116">
    <property type="entry name" value="PRK12466.1"/>
    <property type="match status" value="1"/>
</dbReference>
<dbReference type="PROSITE" id="PS01244">
    <property type="entry name" value="ACONITASE_2"/>
    <property type="match status" value="1"/>
</dbReference>
<evidence type="ECO:0000256" key="9">
    <source>
        <dbReference type="ARBA" id="ARBA00022430"/>
    </source>
</evidence>